<keyword evidence="12 15" id="KW-0472">Membrane</keyword>
<keyword evidence="11" id="KW-0115">cAMP biosynthesis</keyword>
<evidence type="ECO:0000256" key="2">
    <source>
        <dbReference type="ARBA" id="ARBA00001946"/>
    </source>
</evidence>
<dbReference type="PROSITE" id="PS50125">
    <property type="entry name" value="GUANYLATE_CYCLASE_2"/>
    <property type="match status" value="2"/>
</dbReference>
<evidence type="ECO:0000256" key="13">
    <source>
        <dbReference type="ARBA" id="ARBA00023239"/>
    </source>
</evidence>
<evidence type="ECO:0000256" key="15">
    <source>
        <dbReference type="SAM" id="Phobius"/>
    </source>
</evidence>
<keyword evidence="10 15" id="KW-1133">Transmembrane helix</keyword>
<evidence type="ECO:0000313" key="17">
    <source>
        <dbReference type="EMBL" id="KYB27619.1"/>
    </source>
</evidence>
<dbReference type="GO" id="GO:0006171">
    <property type="term" value="P:cAMP biosynthetic process"/>
    <property type="evidence" value="ECO:0000318"/>
    <property type="project" value="GO_Central"/>
</dbReference>
<evidence type="ECO:0000256" key="1">
    <source>
        <dbReference type="ARBA" id="ARBA00001593"/>
    </source>
</evidence>
<keyword evidence="5 15" id="KW-0812">Transmembrane</keyword>
<dbReference type="AlphaFoldDB" id="A0A139WI81"/>
<evidence type="ECO:0000256" key="14">
    <source>
        <dbReference type="RuleBase" id="RU000405"/>
    </source>
</evidence>
<feature type="transmembrane region" description="Helical" evidence="15">
    <location>
        <begin position="726"/>
        <end position="746"/>
    </location>
</feature>
<dbReference type="eggNOG" id="KOG3619">
    <property type="taxonomic scope" value="Eukaryota"/>
</dbReference>
<keyword evidence="7" id="KW-0547">Nucleotide-binding</keyword>
<evidence type="ECO:0000259" key="16">
    <source>
        <dbReference type="PROSITE" id="PS50125"/>
    </source>
</evidence>
<dbReference type="GO" id="GO:0007189">
    <property type="term" value="P:adenylate cyclase-activating G protein-coupled receptor signaling pathway"/>
    <property type="evidence" value="ECO:0000318"/>
    <property type="project" value="GO_Central"/>
</dbReference>
<dbReference type="InterPro" id="IPR029787">
    <property type="entry name" value="Nucleotide_cyclase"/>
</dbReference>
<keyword evidence="8" id="KW-0067">ATP-binding</keyword>
<dbReference type="Pfam" id="PF06327">
    <property type="entry name" value="Adcy_cons_dom"/>
    <property type="match status" value="1"/>
</dbReference>
<keyword evidence="13 14" id="KW-0456">Lyase</keyword>
<dbReference type="STRING" id="7070.A0A139WI81"/>
<dbReference type="EC" id="4.6.1.1" evidence="4"/>
<keyword evidence="6" id="KW-0479">Metal-binding</keyword>
<feature type="transmembrane region" description="Helical" evidence="15">
    <location>
        <begin position="39"/>
        <end position="58"/>
    </location>
</feature>
<dbReference type="GO" id="GO:0005524">
    <property type="term" value="F:ATP binding"/>
    <property type="evidence" value="ECO:0007669"/>
    <property type="project" value="UniProtKB-KW"/>
</dbReference>
<dbReference type="InterPro" id="IPR009398">
    <property type="entry name" value="Adcy_conserved_dom"/>
</dbReference>
<comment type="similarity">
    <text evidence="14">Belongs to the adenylyl cyclase class-4/guanylyl cyclase family.</text>
</comment>
<dbReference type="Gene3D" id="3.30.70.1230">
    <property type="entry name" value="Nucleotide cyclase"/>
    <property type="match status" value="2"/>
</dbReference>
<dbReference type="EMBL" id="KQ971342">
    <property type="protein sequence ID" value="KYB27619.1"/>
    <property type="molecule type" value="Genomic_DNA"/>
</dbReference>
<evidence type="ECO:0000256" key="10">
    <source>
        <dbReference type="ARBA" id="ARBA00022989"/>
    </source>
</evidence>
<sequence>MKSRVYKGIRLHRWTNKFYCKYLESLYLDYSHQQRRETLILIILTDCFLSIPFIVYYLTQLPRYTTQLTVNSCCLFFNFILFLICWKCLPKNHLNWAALCSWVVLMTHSVVDNFDKKDQERLWYYVWYSITTIFVPYTLFPLSLLWALVLGSTSFMVHIILIVLYKLENNFDLKETACDGVFFFTVNFAGAYIKILTDGSQRRSFVQTLRFLENRFKAQQENEKQVQLIFSILPDFVAKEMFADIENEERRGSVQPQQFHKIYIHKYNNVSILFADIKGFTALASKCTAQELVRNLNDLFARFDKLATKHDCLRIKLLGDCYYCVSGLPNAREDHADCAVEMGLNMIKAIKDTKTKTQVDIDMRIGIHSGSVLCGVLGLRKWQFDIWSHDVKIANRMEATGIAGRVHISDATLRALTKEFRVEAAHGREKDSLLRKNDIQTYFILEDPVYENVELPKMATPPPKRQSVNVDWIPEIPFKNLQRALSEDNSAESLTCISKTKGKYDVSRRESEIEAPHCNDTITNMIETNLEQQWTFLNKLTLKFVDEELEQQYTEIKNDMYRSNIVCCFIMWIFALICQLIVFDPTQPTLATLFISVSVFLALVTLLVAGDQYKHFPKIVKKFNKSLSSNRRRRTAVLASVVIIMSMSGVSTLIIESKLKNDANSNIHPEKVIFSWIIYLFALATAIRINYRIKILLAFLLVSVYVILANIEPYRQHFFPEIENSLLPIQFPVLLVAFFLLIFYHARLIEVTSRLYFLWKHKAQIELDGMRAARQTNMQLLTNVLPEHVAKHFLSREYRNEELYSQARDGIGVLFATIPNFSKFYSEAKGLECLRLLNEIIATFDEVLDDERFSSIEKIKTVSATATYMAVSGLNPSIKHDPLIGDTPEHLGALIDFAITLRQRLEEINRDSFNRFNLRVGISYGDLVCGVIGAKKPIFDVWGNTVNEASRMDSTGLMGEIQVPKNTAQLLVHQGYELKKRGLGRN</sequence>
<comment type="catalytic activity">
    <reaction evidence="1">
        <text>ATP = 3',5'-cyclic AMP + diphosphate</text>
        <dbReference type="Rhea" id="RHEA:15389"/>
        <dbReference type="ChEBI" id="CHEBI:30616"/>
        <dbReference type="ChEBI" id="CHEBI:33019"/>
        <dbReference type="ChEBI" id="CHEBI:58165"/>
        <dbReference type="EC" id="4.6.1.1"/>
    </reaction>
</comment>
<dbReference type="PANTHER" id="PTHR45627">
    <property type="entry name" value="ADENYLATE CYCLASE TYPE 1"/>
    <property type="match status" value="1"/>
</dbReference>
<dbReference type="PANTHER" id="PTHR45627:SF1">
    <property type="entry name" value="ADENYLATE CYCLASE TYPE 8"/>
    <property type="match status" value="1"/>
</dbReference>
<protein>
    <recommendedName>
        <fullName evidence="4">adenylate cyclase</fullName>
        <ecNumber evidence="4">4.6.1.1</ecNumber>
    </recommendedName>
</protein>
<evidence type="ECO:0000256" key="5">
    <source>
        <dbReference type="ARBA" id="ARBA00022692"/>
    </source>
</evidence>
<feature type="domain" description="Guanylate cyclase" evidence="16">
    <location>
        <begin position="812"/>
        <end position="953"/>
    </location>
</feature>
<dbReference type="FunFam" id="3.30.70.1230:FF:000008">
    <property type="entry name" value="Adenylate cyclase type 9"/>
    <property type="match status" value="1"/>
</dbReference>
<dbReference type="InterPro" id="IPR032628">
    <property type="entry name" value="AC_N"/>
</dbReference>
<feature type="transmembrane region" description="Helical" evidence="15">
    <location>
        <begin position="635"/>
        <end position="653"/>
    </location>
</feature>
<keyword evidence="9" id="KW-0460">Magnesium</keyword>
<gene>
    <name evidence="17" type="primary">AUGUSTUS-3.0.2_13722</name>
    <name evidence="17" type="ORF">TcasGA2_TC013722</name>
</gene>
<keyword evidence="18" id="KW-1185">Reference proteome</keyword>
<evidence type="ECO:0000256" key="7">
    <source>
        <dbReference type="ARBA" id="ARBA00022741"/>
    </source>
</evidence>
<evidence type="ECO:0000256" key="8">
    <source>
        <dbReference type="ARBA" id="ARBA00022840"/>
    </source>
</evidence>
<organism evidence="17 18">
    <name type="scientific">Tribolium castaneum</name>
    <name type="common">Red flour beetle</name>
    <dbReference type="NCBI Taxonomy" id="7070"/>
    <lineage>
        <taxon>Eukaryota</taxon>
        <taxon>Metazoa</taxon>
        <taxon>Ecdysozoa</taxon>
        <taxon>Arthropoda</taxon>
        <taxon>Hexapoda</taxon>
        <taxon>Insecta</taxon>
        <taxon>Pterygota</taxon>
        <taxon>Neoptera</taxon>
        <taxon>Endopterygota</taxon>
        <taxon>Coleoptera</taxon>
        <taxon>Polyphaga</taxon>
        <taxon>Cucujiformia</taxon>
        <taxon>Tenebrionidae</taxon>
        <taxon>Tenebrionidae incertae sedis</taxon>
        <taxon>Tribolium</taxon>
    </lineage>
</organism>
<feature type="transmembrane region" description="Helical" evidence="15">
    <location>
        <begin position="673"/>
        <end position="689"/>
    </location>
</feature>
<proteinExistence type="inferred from homology"/>
<dbReference type="SMART" id="SM00044">
    <property type="entry name" value="CYCc"/>
    <property type="match status" value="2"/>
</dbReference>
<feature type="transmembrane region" description="Helical" evidence="15">
    <location>
        <begin position="64"/>
        <end position="86"/>
    </location>
</feature>
<dbReference type="GO" id="GO:0004016">
    <property type="term" value="F:adenylate cyclase activity"/>
    <property type="evidence" value="ECO:0000318"/>
    <property type="project" value="GO_Central"/>
</dbReference>
<name>A0A139WI81_TRICA</name>
<evidence type="ECO:0000256" key="3">
    <source>
        <dbReference type="ARBA" id="ARBA00004141"/>
    </source>
</evidence>
<feature type="domain" description="Guanylate cyclase" evidence="16">
    <location>
        <begin position="271"/>
        <end position="398"/>
    </location>
</feature>
<reference evidence="17 18" key="1">
    <citation type="journal article" date="2008" name="Nature">
        <title>The genome of the model beetle and pest Tribolium castaneum.</title>
        <authorList>
            <consortium name="Tribolium Genome Sequencing Consortium"/>
            <person name="Richards S."/>
            <person name="Gibbs R.A."/>
            <person name="Weinstock G.M."/>
            <person name="Brown S.J."/>
            <person name="Denell R."/>
            <person name="Beeman R.W."/>
            <person name="Gibbs R."/>
            <person name="Beeman R.W."/>
            <person name="Brown S.J."/>
            <person name="Bucher G."/>
            <person name="Friedrich M."/>
            <person name="Grimmelikhuijzen C.J."/>
            <person name="Klingler M."/>
            <person name="Lorenzen M."/>
            <person name="Richards S."/>
            <person name="Roth S."/>
            <person name="Schroder R."/>
            <person name="Tautz D."/>
            <person name="Zdobnov E.M."/>
            <person name="Muzny D."/>
            <person name="Gibbs R.A."/>
            <person name="Weinstock G.M."/>
            <person name="Attaway T."/>
            <person name="Bell S."/>
            <person name="Buhay C.J."/>
            <person name="Chandrabose M.N."/>
            <person name="Chavez D."/>
            <person name="Clerk-Blankenburg K.P."/>
            <person name="Cree A."/>
            <person name="Dao M."/>
            <person name="Davis C."/>
            <person name="Chacko J."/>
            <person name="Dinh H."/>
            <person name="Dugan-Rocha S."/>
            <person name="Fowler G."/>
            <person name="Garner T.T."/>
            <person name="Garnes J."/>
            <person name="Gnirke A."/>
            <person name="Hawes A."/>
            <person name="Hernandez J."/>
            <person name="Hines S."/>
            <person name="Holder M."/>
            <person name="Hume J."/>
            <person name="Jhangiani S.N."/>
            <person name="Joshi V."/>
            <person name="Khan Z.M."/>
            <person name="Jackson L."/>
            <person name="Kovar C."/>
            <person name="Kowis A."/>
            <person name="Lee S."/>
            <person name="Lewis L.R."/>
            <person name="Margolis J."/>
            <person name="Morgan M."/>
            <person name="Nazareth L.V."/>
            <person name="Nguyen N."/>
            <person name="Okwuonu G."/>
            <person name="Parker D."/>
            <person name="Richards S."/>
            <person name="Ruiz S.J."/>
            <person name="Santibanez J."/>
            <person name="Savard J."/>
            <person name="Scherer S.E."/>
            <person name="Schneider B."/>
            <person name="Sodergren E."/>
            <person name="Tautz D."/>
            <person name="Vattahil S."/>
            <person name="Villasana D."/>
            <person name="White C.S."/>
            <person name="Wright R."/>
            <person name="Park Y."/>
            <person name="Beeman R.W."/>
            <person name="Lord J."/>
            <person name="Oppert B."/>
            <person name="Lorenzen M."/>
            <person name="Brown S."/>
            <person name="Wang L."/>
            <person name="Savard J."/>
            <person name="Tautz D."/>
            <person name="Richards S."/>
            <person name="Weinstock G."/>
            <person name="Gibbs R.A."/>
            <person name="Liu Y."/>
            <person name="Worley K."/>
            <person name="Weinstock G."/>
            <person name="Elsik C.G."/>
            <person name="Reese J.T."/>
            <person name="Elhaik E."/>
            <person name="Landan G."/>
            <person name="Graur D."/>
            <person name="Arensburger P."/>
            <person name="Atkinson P."/>
            <person name="Beeman R.W."/>
            <person name="Beidler J."/>
            <person name="Brown S.J."/>
            <person name="Demuth J.P."/>
            <person name="Drury D.W."/>
            <person name="Du Y.Z."/>
            <person name="Fujiwara H."/>
            <person name="Lorenzen M."/>
            <person name="Maselli V."/>
            <person name="Osanai M."/>
            <person name="Park Y."/>
            <person name="Robertson H.M."/>
            <person name="Tu Z."/>
            <person name="Wang J.J."/>
            <person name="Wang S."/>
            <person name="Richards S."/>
            <person name="Song H."/>
            <person name="Zhang L."/>
            <person name="Sodergren E."/>
            <person name="Werner D."/>
            <person name="Stanke M."/>
            <person name="Morgenstern B."/>
            <person name="Solovyev V."/>
            <person name="Kosarev P."/>
            <person name="Brown G."/>
            <person name="Chen H.C."/>
            <person name="Ermolaeva O."/>
            <person name="Hlavina W."/>
            <person name="Kapustin Y."/>
            <person name="Kiryutin B."/>
            <person name="Kitts P."/>
            <person name="Maglott D."/>
            <person name="Pruitt K."/>
            <person name="Sapojnikov V."/>
            <person name="Souvorov A."/>
            <person name="Mackey A.J."/>
            <person name="Waterhouse R.M."/>
            <person name="Wyder S."/>
            <person name="Zdobnov E.M."/>
            <person name="Zdobnov E.M."/>
            <person name="Wyder S."/>
            <person name="Kriventseva E.V."/>
            <person name="Kadowaki T."/>
            <person name="Bork P."/>
            <person name="Aranda M."/>
            <person name="Bao R."/>
            <person name="Beermann A."/>
            <person name="Berns N."/>
            <person name="Bolognesi R."/>
            <person name="Bonneton F."/>
            <person name="Bopp D."/>
            <person name="Brown S.J."/>
            <person name="Bucher G."/>
            <person name="Butts T."/>
            <person name="Chaumot A."/>
            <person name="Denell R.E."/>
            <person name="Ferrier D.E."/>
            <person name="Friedrich M."/>
            <person name="Gordon C.M."/>
            <person name="Jindra M."/>
            <person name="Klingler M."/>
            <person name="Lan Q."/>
            <person name="Lattorff H.M."/>
            <person name="Laudet V."/>
            <person name="von Levetsow C."/>
            <person name="Liu Z."/>
            <person name="Lutz R."/>
            <person name="Lynch J.A."/>
            <person name="da Fonseca R.N."/>
            <person name="Posnien N."/>
            <person name="Reuter R."/>
            <person name="Roth S."/>
            <person name="Savard J."/>
            <person name="Schinko J.B."/>
            <person name="Schmitt C."/>
            <person name="Schoppmeier M."/>
            <person name="Schroder R."/>
            <person name="Shippy T.D."/>
            <person name="Simonnet F."/>
            <person name="Marques-Souza H."/>
            <person name="Tautz D."/>
            <person name="Tomoyasu Y."/>
            <person name="Trauner J."/>
            <person name="Van der Zee M."/>
            <person name="Vervoort M."/>
            <person name="Wittkopp N."/>
            <person name="Wimmer E.A."/>
            <person name="Yang X."/>
            <person name="Jones A.K."/>
            <person name="Sattelle D.B."/>
            <person name="Ebert P.R."/>
            <person name="Nelson D."/>
            <person name="Scott J.G."/>
            <person name="Beeman R.W."/>
            <person name="Muthukrishnan S."/>
            <person name="Kramer K.J."/>
            <person name="Arakane Y."/>
            <person name="Beeman R.W."/>
            <person name="Zhu Q."/>
            <person name="Hogenkamp D."/>
            <person name="Dixit R."/>
            <person name="Oppert B."/>
            <person name="Jiang H."/>
            <person name="Zou Z."/>
            <person name="Marshall J."/>
            <person name="Elpidina E."/>
            <person name="Vinokurov K."/>
            <person name="Oppert C."/>
            <person name="Zou Z."/>
            <person name="Evans J."/>
            <person name="Lu Z."/>
            <person name="Zhao P."/>
            <person name="Sumathipala N."/>
            <person name="Altincicek B."/>
            <person name="Vilcinskas A."/>
            <person name="Williams M."/>
            <person name="Hultmark D."/>
            <person name="Hetru C."/>
            <person name="Jiang H."/>
            <person name="Grimmelikhuijzen C.J."/>
            <person name="Hauser F."/>
            <person name="Cazzamali G."/>
            <person name="Williamson M."/>
            <person name="Park Y."/>
            <person name="Li B."/>
            <person name="Tanaka Y."/>
            <person name="Predel R."/>
            <person name="Neupert S."/>
            <person name="Schachtner J."/>
            <person name="Verleyen P."/>
            <person name="Raible F."/>
            <person name="Bork P."/>
            <person name="Friedrich M."/>
            <person name="Walden K.K."/>
            <person name="Robertson H.M."/>
            <person name="Angeli S."/>
            <person name="Foret S."/>
            <person name="Bucher G."/>
            <person name="Schuetz S."/>
            <person name="Maleszka R."/>
            <person name="Wimmer E.A."/>
            <person name="Beeman R.W."/>
            <person name="Lorenzen M."/>
            <person name="Tomoyasu Y."/>
            <person name="Miller S.C."/>
            <person name="Grossmann D."/>
            <person name="Bucher G."/>
        </authorList>
    </citation>
    <scope>NUCLEOTIDE SEQUENCE [LARGE SCALE GENOMIC DNA]</scope>
    <source>
        <strain evidence="17 18">Georgia GA2</strain>
    </source>
</reference>
<evidence type="ECO:0000256" key="9">
    <source>
        <dbReference type="ARBA" id="ARBA00022842"/>
    </source>
</evidence>
<dbReference type="InParanoid" id="A0A139WI81"/>
<evidence type="ECO:0000256" key="6">
    <source>
        <dbReference type="ARBA" id="ARBA00022723"/>
    </source>
</evidence>
<comment type="subcellular location">
    <subcellularLocation>
        <location evidence="3">Membrane</location>
        <topology evidence="3">Multi-pass membrane protein</topology>
    </subcellularLocation>
</comment>
<dbReference type="GO" id="GO:0005886">
    <property type="term" value="C:plasma membrane"/>
    <property type="evidence" value="ECO:0000318"/>
    <property type="project" value="GO_Central"/>
</dbReference>
<dbReference type="InterPro" id="IPR001054">
    <property type="entry name" value="A/G_cyclase"/>
</dbReference>
<dbReference type="GO" id="GO:0046872">
    <property type="term" value="F:metal ion binding"/>
    <property type="evidence" value="ECO:0007669"/>
    <property type="project" value="UniProtKB-KW"/>
</dbReference>
<comment type="cofactor">
    <cofactor evidence="2">
        <name>Mg(2+)</name>
        <dbReference type="ChEBI" id="CHEBI:18420"/>
    </cofactor>
</comment>
<evidence type="ECO:0000256" key="11">
    <source>
        <dbReference type="ARBA" id="ARBA00022998"/>
    </source>
</evidence>
<dbReference type="CDD" id="cd07302">
    <property type="entry name" value="CHD"/>
    <property type="match status" value="2"/>
</dbReference>
<evidence type="ECO:0000313" key="18">
    <source>
        <dbReference type="Proteomes" id="UP000007266"/>
    </source>
</evidence>
<dbReference type="SUPFAM" id="SSF55073">
    <property type="entry name" value="Nucleotide cyclase"/>
    <property type="match status" value="2"/>
</dbReference>
<reference evidence="17 18" key="2">
    <citation type="journal article" date="2010" name="Nucleic Acids Res.">
        <title>BeetleBase in 2010: revisions to provide comprehensive genomic information for Tribolium castaneum.</title>
        <authorList>
            <person name="Kim H.S."/>
            <person name="Murphy T."/>
            <person name="Xia J."/>
            <person name="Caragea D."/>
            <person name="Park Y."/>
            <person name="Beeman R.W."/>
            <person name="Lorenzen M.D."/>
            <person name="Butcher S."/>
            <person name="Manak J.R."/>
            <person name="Brown S.J."/>
        </authorList>
    </citation>
    <scope>GENOME REANNOTATION</scope>
    <source>
        <strain evidence="17 18">Georgia GA2</strain>
    </source>
</reference>
<dbReference type="OMA" id="VFSWAES"/>
<evidence type="ECO:0000256" key="12">
    <source>
        <dbReference type="ARBA" id="ARBA00023136"/>
    </source>
</evidence>
<dbReference type="FunFam" id="3.30.70.1230:FF:000114">
    <property type="entry name" value="Adenylate cyclase 8 (brain)"/>
    <property type="match status" value="1"/>
</dbReference>
<dbReference type="GO" id="GO:0035556">
    <property type="term" value="P:intracellular signal transduction"/>
    <property type="evidence" value="ECO:0007669"/>
    <property type="project" value="InterPro"/>
</dbReference>
<evidence type="ECO:0000256" key="4">
    <source>
        <dbReference type="ARBA" id="ARBA00012201"/>
    </source>
</evidence>
<feature type="transmembrane region" description="Helical" evidence="15">
    <location>
        <begin position="122"/>
        <end position="139"/>
    </location>
</feature>
<dbReference type="Pfam" id="PF00211">
    <property type="entry name" value="Guanylate_cyc"/>
    <property type="match status" value="2"/>
</dbReference>
<dbReference type="PROSITE" id="PS00452">
    <property type="entry name" value="GUANYLATE_CYCLASE_1"/>
    <property type="match status" value="1"/>
</dbReference>
<feature type="transmembrane region" description="Helical" evidence="15">
    <location>
        <begin position="565"/>
        <end position="583"/>
    </location>
</feature>
<feature type="transmembrane region" description="Helical" evidence="15">
    <location>
        <begin position="145"/>
        <end position="165"/>
    </location>
</feature>
<dbReference type="Proteomes" id="UP000007266">
    <property type="component" value="Linkage group 5"/>
</dbReference>
<dbReference type="InterPro" id="IPR018297">
    <property type="entry name" value="A/G_cyclase_CS"/>
</dbReference>
<dbReference type="Pfam" id="PF16214">
    <property type="entry name" value="AC_N"/>
    <property type="match status" value="1"/>
</dbReference>
<accession>A0A139WI81</accession>
<feature type="transmembrane region" description="Helical" evidence="15">
    <location>
        <begin position="696"/>
        <end position="714"/>
    </location>
</feature>
<feature type="transmembrane region" description="Helical" evidence="15">
    <location>
        <begin position="589"/>
        <end position="609"/>
    </location>
</feature>